<evidence type="ECO:0000313" key="1">
    <source>
        <dbReference type="EMBL" id="GAA3379068.1"/>
    </source>
</evidence>
<dbReference type="Gene3D" id="1.10.1410.10">
    <property type="match status" value="1"/>
</dbReference>
<dbReference type="SUPFAM" id="SSF81631">
    <property type="entry name" value="PAP/OAS1 substrate-binding domain"/>
    <property type="match status" value="1"/>
</dbReference>
<dbReference type="InterPro" id="IPR009097">
    <property type="entry name" value="Cyclic_Pdiesterase"/>
</dbReference>
<keyword evidence="2" id="KW-1185">Reference proteome</keyword>
<dbReference type="Gene3D" id="3.90.1140.10">
    <property type="entry name" value="Cyclic phosphodiesterase"/>
    <property type="match status" value="1"/>
</dbReference>
<dbReference type="SUPFAM" id="SSF55144">
    <property type="entry name" value="LigT-like"/>
    <property type="match status" value="1"/>
</dbReference>
<dbReference type="Proteomes" id="UP001499990">
    <property type="component" value="Unassembled WGS sequence"/>
</dbReference>
<dbReference type="EMBL" id="BAAAYL010000001">
    <property type="protein sequence ID" value="GAA3379068.1"/>
    <property type="molecule type" value="Genomic_DNA"/>
</dbReference>
<dbReference type="Gene3D" id="3.30.460.10">
    <property type="entry name" value="Beta Polymerase, domain 2"/>
    <property type="match status" value="1"/>
</dbReference>
<protein>
    <recommendedName>
        <fullName evidence="3">Polynucleotide adenylyltransferase</fullName>
    </recommendedName>
</protein>
<evidence type="ECO:0008006" key="3">
    <source>
        <dbReference type="Google" id="ProtNLM"/>
    </source>
</evidence>
<evidence type="ECO:0000313" key="2">
    <source>
        <dbReference type="Proteomes" id="UP001499990"/>
    </source>
</evidence>
<proteinExistence type="predicted"/>
<dbReference type="SUPFAM" id="SSF81301">
    <property type="entry name" value="Nucleotidyltransferase"/>
    <property type="match status" value="1"/>
</dbReference>
<comment type="caution">
    <text evidence="1">The sequence shown here is derived from an EMBL/GenBank/DDBJ whole genome shotgun (WGS) entry which is preliminary data.</text>
</comment>
<sequence length="595" mass="63049">MAWIPPRELWPPIQEIRREHDPQIRRWPPHVNVLFGFVPESDFERAAPLLAAAAASTAPFTARLGGVRSFRHRNYATVWLDPAAADEAPWAGLYHTLEECFPRCRGRHQLFTPHLSLGRTQDPHGLAAECAARLGGMSARVGELVLLSRRGEEPMRARATVALGTGEVRWLPETGAASWPAAGDVEDVAQDAGPGQTARAWESDRVGGAPWPAASAVEGVAREAWARQVAQRVSEALGDGVVYVVGSRRMGCAPAGADLDLVAALPGAVDMVEVRARVVAAVPEAVAVREVVGARVPGLRLRVDGLDVDVVVVATGAIAPAEAVARRSELGGAAAVALSAVSDADAVLAAAGGRTAAFVRLAREVKAWARARGLDAAPFGGLPGLAWSVLAARTVREAGDGPDDDLLRLFFGTWAAWDWREPVGGPEGAVPVSSPVTVMTPSAPVRSCTEQVGPGGRDLLVQELYRAWEIVEAAAESGTDPRPELPAPPPMHRRHAAWAVVTVRPDRAEDFEVALDRFRERLPVLLAALENAGATDAHAWPRPFGPGPDTARYAIGLGRSPPDADRLADIAGRWAESLSGVDVDWAEGGAVPTLY</sequence>
<dbReference type="Pfam" id="PF13563">
    <property type="entry name" value="2_5_RNA_ligase2"/>
    <property type="match status" value="1"/>
</dbReference>
<accession>A0ABP6SL08</accession>
<dbReference type="InterPro" id="IPR043519">
    <property type="entry name" value="NT_sf"/>
</dbReference>
<organism evidence="1 2">
    <name type="scientific">Streptomyces sannanensis</name>
    <dbReference type="NCBI Taxonomy" id="285536"/>
    <lineage>
        <taxon>Bacteria</taxon>
        <taxon>Bacillati</taxon>
        <taxon>Actinomycetota</taxon>
        <taxon>Actinomycetes</taxon>
        <taxon>Kitasatosporales</taxon>
        <taxon>Streptomycetaceae</taxon>
        <taxon>Streptomyces</taxon>
    </lineage>
</organism>
<gene>
    <name evidence="1" type="ORF">GCM10020367_61130</name>
</gene>
<dbReference type="PANTHER" id="PTHR37474:SF1">
    <property type="entry name" value="2'-5' RNA LIGASE FAMILY PROTEIN"/>
    <property type="match status" value="1"/>
</dbReference>
<name>A0ABP6SL08_9ACTN</name>
<dbReference type="PANTHER" id="PTHR37474">
    <property type="entry name" value="RNA LIGASE/CYCLIC NUCLEOTIDE PHOSPHODIESTERASE"/>
    <property type="match status" value="1"/>
</dbReference>
<reference evidence="2" key="1">
    <citation type="journal article" date="2019" name="Int. J. Syst. Evol. Microbiol.">
        <title>The Global Catalogue of Microorganisms (GCM) 10K type strain sequencing project: providing services to taxonomists for standard genome sequencing and annotation.</title>
        <authorList>
            <consortium name="The Broad Institute Genomics Platform"/>
            <consortium name="The Broad Institute Genome Sequencing Center for Infectious Disease"/>
            <person name="Wu L."/>
            <person name="Ma J."/>
        </authorList>
    </citation>
    <scope>NUCLEOTIDE SEQUENCE [LARGE SCALE GENOMIC DNA]</scope>
    <source>
        <strain evidence="2">JCM 9651</strain>
    </source>
</reference>